<protein>
    <submittedName>
        <fullName evidence="1">DUF4830 domain-containing protein</fullName>
    </submittedName>
</protein>
<dbReference type="EMBL" id="JANIPJ010000013">
    <property type="protein sequence ID" value="MCR2805830.1"/>
    <property type="molecule type" value="Genomic_DNA"/>
</dbReference>
<keyword evidence="2" id="KW-1185">Reference proteome</keyword>
<name>A0A9X2MSW0_9BACL</name>
<proteinExistence type="predicted"/>
<evidence type="ECO:0000313" key="1">
    <source>
        <dbReference type="EMBL" id="MCR2805830.1"/>
    </source>
</evidence>
<sequence>MRRAIHISIIIGLVLIIICGCAKEDANDEKIAEQYVENQGYIMTSRKGEIHQYVLDKGMLLTTHDRQIWAVQKEEPEKYLGKEITLYGFTVNNHPLGKIYNRETNVSVMVCEGKVIGGTSFPVQEELLLLGAPYSLDGRTLEEVKGVSYQEWTEGWDKKYGN</sequence>
<dbReference type="Proteomes" id="UP001141950">
    <property type="component" value="Unassembled WGS sequence"/>
</dbReference>
<dbReference type="PROSITE" id="PS51257">
    <property type="entry name" value="PROKAR_LIPOPROTEIN"/>
    <property type="match status" value="1"/>
</dbReference>
<dbReference type="RefSeq" id="WP_257448712.1">
    <property type="nucleotide sequence ID" value="NZ_JANIPJ010000013.1"/>
</dbReference>
<gene>
    <name evidence="1" type="ORF">NQZ67_18265</name>
</gene>
<evidence type="ECO:0000313" key="2">
    <source>
        <dbReference type="Proteomes" id="UP001141950"/>
    </source>
</evidence>
<reference evidence="1" key="1">
    <citation type="submission" date="2022-08" db="EMBL/GenBank/DDBJ databases">
        <title>The genomic sequence of strain Paenibacillus sp. SCIV0701.</title>
        <authorList>
            <person name="Zhao H."/>
        </authorList>
    </citation>
    <scope>NUCLEOTIDE SEQUENCE</scope>
    <source>
        <strain evidence="1">SCIV0701</strain>
    </source>
</reference>
<comment type="caution">
    <text evidence="1">The sequence shown here is derived from an EMBL/GenBank/DDBJ whole genome shotgun (WGS) entry which is preliminary data.</text>
</comment>
<organism evidence="1 2">
    <name type="scientific">Paenibacillus soyae</name>
    <dbReference type="NCBI Taxonomy" id="2969249"/>
    <lineage>
        <taxon>Bacteria</taxon>
        <taxon>Bacillati</taxon>
        <taxon>Bacillota</taxon>
        <taxon>Bacilli</taxon>
        <taxon>Bacillales</taxon>
        <taxon>Paenibacillaceae</taxon>
        <taxon>Paenibacillus</taxon>
    </lineage>
</organism>
<accession>A0A9X2MSW0</accession>
<dbReference type="AlphaFoldDB" id="A0A9X2MSW0"/>